<evidence type="ECO:0000313" key="5">
    <source>
        <dbReference type="Proteomes" id="UP000631312"/>
    </source>
</evidence>
<feature type="transmembrane region" description="Helical" evidence="1">
    <location>
        <begin position="12"/>
        <end position="32"/>
    </location>
</feature>
<protein>
    <submittedName>
        <fullName evidence="3">Uncharacterized protein</fullName>
    </submittedName>
</protein>
<dbReference type="Proteomes" id="UP000590511">
    <property type="component" value="Unassembled WGS sequence"/>
</dbReference>
<accession>A0A7W7HC24</accession>
<dbReference type="Proteomes" id="UP000631312">
    <property type="component" value="Unassembled WGS sequence"/>
</dbReference>
<dbReference type="AlphaFoldDB" id="A0A7W7HC24"/>
<sequence>MSRFVRWQIASVFIVFSGLALGLTVLGALAYWSGDSPLVRTITAFMCLLFASCVGLGISIGATNWDDGFPWRRALTLLLFLVLGFGVGWARSAVA</sequence>
<keyword evidence="1" id="KW-1133">Transmembrane helix</keyword>
<dbReference type="EMBL" id="BOMP01000156">
    <property type="protein sequence ID" value="GIE45138.1"/>
    <property type="molecule type" value="Genomic_DNA"/>
</dbReference>
<feature type="transmembrane region" description="Helical" evidence="1">
    <location>
        <begin position="74"/>
        <end position="94"/>
    </location>
</feature>
<reference evidence="3 4" key="1">
    <citation type="submission" date="2020-08" db="EMBL/GenBank/DDBJ databases">
        <title>Sequencing the genomes of 1000 actinobacteria strains.</title>
        <authorList>
            <person name="Klenk H.-P."/>
        </authorList>
    </citation>
    <scope>NUCLEOTIDE SEQUENCE [LARGE SCALE GENOMIC DNA]</scope>
    <source>
        <strain evidence="3 4">DSM 43150</strain>
    </source>
</reference>
<evidence type="ECO:0000256" key="1">
    <source>
        <dbReference type="SAM" id="Phobius"/>
    </source>
</evidence>
<name>A0A7W7HC24_9ACTN</name>
<evidence type="ECO:0000313" key="2">
    <source>
        <dbReference type="EMBL" id="GIE45138.1"/>
    </source>
</evidence>
<dbReference type="RefSeq" id="WP_188120382.1">
    <property type="nucleotide sequence ID" value="NZ_BOMP01000156.1"/>
</dbReference>
<organism evidence="3 4">
    <name type="scientific">Actinoplanes lobatus</name>
    <dbReference type="NCBI Taxonomy" id="113568"/>
    <lineage>
        <taxon>Bacteria</taxon>
        <taxon>Bacillati</taxon>
        <taxon>Actinomycetota</taxon>
        <taxon>Actinomycetes</taxon>
        <taxon>Micromonosporales</taxon>
        <taxon>Micromonosporaceae</taxon>
        <taxon>Actinoplanes</taxon>
    </lineage>
</organism>
<keyword evidence="1" id="KW-0472">Membrane</keyword>
<dbReference type="EMBL" id="JACHNC010000001">
    <property type="protein sequence ID" value="MBB4747786.1"/>
    <property type="molecule type" value="Genomic_DNA"/>
</dbReference>
<reference evidence="2 5" key="2">
    <citation type="submission" date="2021-01" db="EMBL/GenBank/DDBJ databases">
        <title>Whole genome shotgun sequence of Actinoplanes lobatus NBRC 12513.</title>
        <authorList>
            <person name="Komaki H."/>
            <person name="Tamura T."/>
        </authorList>
    </citation>
    <scope>NUCLEOTIDE SEQUENCE [LARGE SCALE GENOMIC DNA]</scope>
    <source>
        <strain evidence="2 5">NBRC 12513</strain>
    </source>
</reference>
<proteinExistence type="predicted"/>
<comment type="caution">
    <text evidence="3">The sequence shown here is derived from an EMBL/GenBank/DDBJ whole genome shotgun (WGS) entry which is preliminary data.</text>
</comment>
<evidence type="ECO:0000313" key="4">
    <source>
        <dbReference type="Proteomes" id="UP000590511"/>
    </source>
</evidence>
<feature type="transmembrane region" description="Helical" evidence="1">
    <location>
        <begin position="38"/>
        <end position="62"/>
    </location>
</feature>
<gene>
    <name evidence="2" type="ORF">Alo02nite_80360</name>
    <name evidence="3" type="ORF">BJ964_001947</name>
</gene>
<keyword evidence="1" id="KW-0812">Transmembrane</keyword>
<keyword evidence="5" id="KW-1185">Reference proteome</keyword>
<evidence type="ECO:0000313" key="3">
    <source>
        <dbReference type="EMBL" id="MBB4747786.1"/>
    </source>
</evidence>